<sequence length="39" mass="4564">MKTGGVLWRKGPKMDVARYRNNWTAYILCSVVEAKLHRD</sequence>
<dbReference type="Proteomes" id="UP000054826">
    <property type="component" value="Unassembled WGS sequence"/>
</dbReference>
<organism evidence="1 2">
    <name type="scientific">Trichinella pseudospiralis</name>
    <name type="common">Parasitic roundworm</name>
    <dbReference type="NCBI Taxonomy" id="6337"/>
    <lineage>
        <taxon>Eukaryota</taxon>
        <taxon>Metazoa</taxon>
        <taxon>Ecdysozoa</taxon>
        <taxon>Nematoda</taxon>
        <taxon>Enoplea</taxon>
        <taxon>Dorylaimia</taxon>
        <taxon>Trichinellida</taxon>
        <taxon>Trichinellidae</taxon>
        <taxon>Trichinella</taxon>
    </lineage>
</organism>
<comment type="caution">
    <text evidence="1">The sequence shown here is derived from an EMBL/GenBank/DDBJ whole genome shotgun (WGS) entry which is preliminary data.</text>
</comment>
<evidence type="ECO:0000313" key="2">
    <source>
        <dbReference type="Proteomes" id="UP000054826"/>
    </source>
</evidence>
<dbReference type="AlphaFoldDB" id="A0A0V1GAF3"/>
<dbReference type="EMBL" id="JYDV01004668">
    <property type="protein sequence ID" value="KRY95201.1"/>
    <property type="molecule type" value="Genomic_DNA"/>
</dbReference>
<proteinExistence type="predicted"/>
<name>A0A0V1GAF3_TRIPS</name>
<gene>
    <name evidence="1" type="ORF">T4C_5516</name>
</gene>
<evidence type="ECO:0000313" key="1">
    <source>
        <dbReference type="EMBL" id="KRY95201.1"/>
    </source>
</evidence>
<accession>A0A0V1GAF3</accession>
<reference evidence="1 2" key="1">
    <citation type="submission" date="2015-01" db="EMBL/GenBank/DDBJ databases">
        <title>Evolution of Trichinella species and genotypes.</title>
        <authorList>
            <person name="Korhonen P.K."/>
            <person name="Edoardo P."/>
            <person name="Giuseppe L.R."/>
            <person name="Gasser R.B."/>
        </authorList>
    </citation>
    <scope>NUCLEOTIDE SEQUENCE [LARGE SCALE GENOMIC DNA]</scope>
    <source>
        <strain evidence="1">ISS176</strain>
    </source>
</reference>
<protein>
    <submittedName>
        <fullName evidence="1">Uncharacterized protein</fullName>
    </submittedName>
</protein>